<accession>A0ABY3CHY9</accession>
<proteinExistence type="predicted"/>
<dbReference type="InterPro" id="IPR011486">
    <property type="entry name" value="BBP2"/>
</dbReference>
<evidence type="ECO:0000313" key="1">
    <source>
        <dbReference type="EMBL" id="TRX00890.1"/>
    </source>
</evidence>
<dbReference type="Pfam" id="PF07642">
    <property type="entry name" value="BBP2"/>
    <property type="match status" value="1"/>
</dbReference>
<dbReference type="Proteomes" id="UP000733744">
    <property type="component" value="Unassembled WGS sequence"/>
</dbReference>
<dbReference type="RefSeq" id="WP_127028932.1">
    <property type="nucleotide sequence ID" value="NZ_RYFG02000024.1"/>
</dbReference>
<keyword evidence="2" id="KW-1185">Reference proteome</keyword>
<gene>
    <name evidence="1" type="ORF">EKO24_004615</name>
</gene>
<reference evidence="1 2" key="1">
    <citation type="journal article" date="2019" name="Antonie Van Leeuwenhoek">
        <title>Description of 'Ca. Methylobacter oryzae' KRF1, a novel species from the environmentally important Methylobacter clade 2.</title>
        <authorList>
            <person name="Khatri K."/>
            <person name="Mohite J.A."/>
            <person name="Pandit P.S."/>
            <person name="Bahulikar R."/>
            <person name="Rahalkar M.C."/>
        </authorList>
    </citation>
    <scope>NUCLEOTIDE SEQUENCE [LARGE SCALE GENOMIC DNA]</scope>
    <source>
        <strain evidence="1 2">KRF1</strain>
    </source>
</reference>
<comment type="caution">
    <text evidence="1">The sequence shown here is derived from an EMBL/GenBank/DDBJ whole genome shotgun (WGS) entry which is preliminary data.</text>
</comment>
<dbReference type="EMBL" id="RYFG02000024">
    <property type="protein sequence ID" value="TRX00890.1"/>
    <property type="molecule type" value="Genomic_DNA"/>
</dbReference>
<sequence>MSKLGIGWFRDQNGFRYRREDAGYYDVSVGLNWKPKFWLIVRSETRYDWRQA</sequence>
<evidence type="ECO:0000313" key="2">
    <source>
        <dbReference type="Proteomes" id="UP000733744"/>
    </source>
</evidence>
<name>A0ABY3CHY9_9GAMM</name>
<protein>
    <submittedName>
        <fullName evidence="1">Outer membrane beta-barrel protein</fullName>
    </submittedName>
</protein>
<organism evidence="1 2">
    <name type="scientific">Candidatus Methylobacter oryzae</name>
    <dbReference type="NCBI Taxonomy" id="2497749"/>
    <lineage>
        <taxon>Bacteria</taxon>
        <taxon>Pseudomonadati</taxon>
        <taxon>Pseudomonadota</taxon>
        <taxon>Gammaproteobacteria</taxon>
        <taxon>Methylococcales</taxon>
        <taxon>Methylococcaceae</taxon>
        <taxon>Methylobacter</taxon>
    </lineage>
</organism>